<feature type="domain" description="DUF6699" evidence="1">
    <location>
        <begin position="107"/>
        <end position="239"/>
    </location>
</feature>
<dbReference type="InterPro" id="IPR046522">
    <property type="entry name" value="DUF6699"/>
</dbReference>
<reference evidence="2 3" key="1">
    <citation type="submission" date="2014-06" db="EMBL/GenBank/DDBJ databases">
        <title>Evolutionary Origins and Diversification of the Mycorrhizal Mutualists.</title>
        <authorList>
            <consortium name="DOE Joint Genome Institute"/>
            <consortium name="Mycorrhizal Genomics Consortium"/>
            <person name="Kohler A."/>
            <person name="Kuo A."/>
            <person name="Nagy L.G."/>
            <person name="Floudas D."/>
            <person name="Copeland A."/>
            <person name="Barry K.W."/>
            <person name="Cichocki N."/>
            <person name="Veneault-Fourrey C."/>
            <person name="LaButti K."/>
            <person name="Lindquist E.A."/>
            <person name="Lipzen A."/>
            <person name="Lundell T."/>
            <person name="Morin E."/>
            <person name="Murat C."/>
            <person name="Riley R."/>
            <person name="Ohm R."/>
            <person name="Sun H."/>
            <person name="Tunlid A."/>
            <person name="Henrissat B."/>
            <person name="Grigoriev I.V."/>
            <person name="Hibbett D.S."/>
            <person name="Martin F."/>
        </authorList>
    </citation>
    <scope>NUCLEOTIDE SEQUENCE [LARGE SCALE GENOMIC DNA]</scope>
    <source>
        <strain evidence="2 3">SS14</strain>
    </source>
</reference>
<evidence type="ECO:0000313" key="3">
    <source>
        <dbReference type="Proteomes" id="UP000054279"/>
    </source>
</evidence>
<proteinExistence type="predicted"/>
<protein>
    <recommendedName>
        <fullName evidence="1">DUF6699 domain-containing protein</fullName>
    </recommendedName>
</protein>
<dbReference type="Pfam" id="PF20415">
    <property type="entry name" value="DUF6699"/>
    <property type="match status" value="1"/>
</dbReference>
<dbReference type="HOGENOM" id="CLU_1078366_0_0_1"/>
<accession>A0A0C9TEN5</accession>
<organism evidence="2 3">
    <name type="scientific">Sphaerobolus stellatus (strain SS14)</name>
    <dbReference type="NCBI Taxonomy" id="990650"/>
    <lineage>
        <taxon>Eukaryota</taxon>
        <taxon>Fungi</taxon>
        <taxon>Dikarya</taxon>
        <taxon>Basidiomycota</taxon>
        <taxon>Agaricomycotina</taxon>
        <taxon>Agaricomycetes</taxon>
        <taxon>Phallomycetidae</taxon>
        <taxon>Geastrales</taxon>
        <taxon>Sphaerobolaceae</taxon>
        <taxon>Sphaerobolus</taxon>
    </lineage>
</organism>
<dbReference type="Proteomes" id="UP000054279">
    <property type="component" value="Unassembled WGS sequence"/>
</dbReference>
<dbReference type="AlphaFoldDB" id="A0A0C9TEN5"/>
<dbReference type="EMBL" id="KN837324">
    <property type="protein sequence ID" value="KIJ27778.1"/>
    <property type="molecule type" value="Genomic_DNA"/>
</dbReference>
<evidence type="ECO:0000313" key="2">
    <source>
        <dbReference type="EMBL" id="KIJ27778.1"/>
    </source>
</evidence>
<name>A0A0C9TEN5_SPHS4</name>
<keyword evidence="3" id="KW-1185">Reference proteome</keyword>
<gene>
    <name evidence="2" type="ORF">M422DRAFT_271013</name>
</gene>
<sequence length="258" mass="29578">MANQSQSYRMPPLSTVLPVAPRRFTRSLPTSDLRDAVFLQRASYRLPLSLPDGLLWLIWQEVMPPTPRMRYIPLPDIQSIPHTRQGRRSNTEQPVIPTIHPFFQAALSYDLRQHPSTAAPLLLFSASALQLNNEQFVLPPIPFPFDAPATHPPLSNLMIDVGPHRDILIIALHGDFVTCGDVLYQLHEYLWQPLQDWEDPDIDRRQLRETYNQRILDKGTHDVVRNIDALSGQTMFYSMTAGNLSGIRWILRTVSRQT</sequence>
<evidence type="ECO:0000259" key="1">
    <source>
        <dbReference type="Pfam" id="PF20415"/>
    </source>
</evidence>